<protein>
    <submittedName>
        <fullName evidence="3">Uncharacterized protein LOC108739315</fullName>
    </submittedName>
</protein>
<feature type="region of interest" description="Disordered" evidence="1">
    <location>
        <begin position="448"/>
        <end position="471"/>
    </location>
</feature>
<dbReference type="Proteomes" id="UP000192223">
    <property type="component" value="Unplaced"/>
</dbReference>
<organism evidence="2 3">
    <name type="scientific">Agrilus planipennis</name>
    <name type="common">Emerald ash borer</name>
    <name type="synonym">Agrilus marcopoli</name>
    <dbReference type="NCBI Taxonomy" id="224129"/>
    <lineage>
        <taxon>Eukaryota</taxon>
        <taxon>Metazoa</taxon>
        <taxon>Ecdysozoa</taxon>
        <taxon>Arthropoda</taxon>
        <taxon>Hexapoda</taxon>
        <taxon>Insecta</taxon>
        <taxon>Pterygota</taxon>
        <taxon>Neoptera</taxon>
        <taxon>Endopterygota</taxon>
        <taxon>Coleoptera</taxon>
        <taxon>Polyphaga</taxon>
        <taxon>Elateriformia</taxon>
        <taxon>Buprestoidea</taxon>
        <taxon>Buprestidae</taxon>
        <taxon>Agrilinae</taxon>
        <taxon>Agrilus</taxon>
    </lineage>
</organism>
<dbReference type="KEGG" id="apln:108739315"/>
<proteinExistence type="predicted"/>
<dbReference type="RefSeq" id="XP_018328661.1">
    <property type="nucleotide sequence ID" value="XM_018473159.2"/>
</dbReference>
<dbReference type="GeneID" id="108739315"/>
<evidence type="ECO:0000256" key="1">
    <source>
        <dbReference type="SAM" id="MobiDB-lite"/>
    </source>
</evidence>
<dbReference type="AlphaFoldDB" id="A0A1W4WXQ6"/>
<dbReference type="InParanoid" id="A0A1W4WXQ6"/>
<feature type="region of interest" description="Disordered" evidence="1">
    <location>
        <begin position="1"/>
        <end position="24"/>
    </location>
</feature>
<evidence type="ECO:0000313" key="3">
    <source>
        <dbReference type="RefSeq" id="XP_018328661.1"/>
    </source>
</evidence>
<gene>
    <name evidence="3" type="primary">LOC108739315</name>
</gene>
<evidence type="ECO:0000313" key="2">
    <source>
        <dbReference type="Proteomes" id="UP000192223"/>
    </source>
</evidence>
<reference evidence="3" key="1">
    <citation type="submission" date="2025-08" db="UniProtKB">
        <authorList>
            <consortium name="RefSeq"/>
        </authorList>
    </citation>
    <scope>IDENTIFICATION</scope>
    <source>
        <tissue evidence="3">Entire body</tissue>
    </source>
</reference>
<sequence>MYNTRSCAKRRSLNAGKIPHSFNKPTELKKQNKVKKGSRLLGAFNYNKPFQKSARKGNIGCNLTSQKSPVSSSFFTRGFKSLVARKNKAAGQTNEFNEKYDKILNENLEGLLQSAENLNDINFEEIYDPTRPQLSAHFVNLFNKNQDNNKEGEILRDCFSKILSVAEEHQETENCNESVFKEINYKYDELRLENNTQSDPEESFAEEAELYSRNNTVNADFCRLLQSQLVGFEGDSAVSRTISKIQLILDSLQSNNEEETSKMTELNKQLVNKCNCDEASEDNANLQLVPPSSWVFRTPNDQKLKQLPADEPILDLLKPAILQTSDETKVLYEIDENVVKHVNLENYVGQKRMVPINPYMTKQVCEVNLSTDDHEDEKFVSCKNKDSWQDIIKNYHDDTLSFKMPLSKPHGVHRAVFRDTTNLVREVTDPNKRHSAGFPRFVTDNVASSSGASNKVSPYSSSNKKENSRPFYTQRPIKTIKKSCRSFKKPPKKLTFDFESKRQKLSLFDNDKSPDVYNLDESQEAFNESFTFIKTDAGAAMDIDCSLTENYYGNNATVTASPLDVEMDTAGANYATGGGANLYASEVSYNLNEHFLNNYSKITETPTFKLYPRQNYDAE</sequence>
<name>A0A1W4WXQ6_AGRPL</name>
<accession>A0A1W4WXQ6</accession>
<feature type="compositionally biased region" description="Polar residues" evidence="1">
    <location>
        <begin position="448"/>
        <end position="462"/>
    </location>
</feature>
<keyword evidence="2" id="KW-1185">Reference proteome</keyword>